<accession>A0A8H7F4X6</accession>
<protein>
    <submittedName>
        <fullName evidence="2">Uncharacterized protein</fullName>
    </submittedName>
</protein>
<evidence type="ECO:0000313" key="2">
    <source>
        <dbReference type="EMBL" id="KAF7777455.1"/>
    </source>
</evidence>
<evidence type="ECO:0000313" key="3">
    <source>
        <dbReference type="Proteomes" id="UP000629468"/>
    </source>
</evidence>
<feature type="region of interest" description="Disordered" evidence="1">
    <location>
        <begin position="80"/>
        <end position="100"/>
    </location>
</feature>
<feature type="region of interest" description="Disordered" evidence="1">
    <location>
        <begin position="187"/>
        <end position="209"/>
    </location>
</feature>
<dbReference type="EMBL" id="JABXXO010000005">
    <property type="protein sequence ID" value="KAF7777455.1"/>
    <property type="molecule type" value="Genomic_DNA"/>
</dbReference>
<dbReference type="AlphaFoldDB" id="A0A8H7F4X6"/>
<feature type="region of interest" description="Disordered" evidence="1">
    <location>
        <begin position="1"/>
        <end position="40"/>
    </location>
</feature>
<gene>
    <name evidence="2" type="ORF">Agabi119p4_3527</name>
</gene>
<feature type="compositionally biased region" description="Polar residues" evidence="1">
    <location>
        <begin position="30"/>
        <end position="40"/>
    </location>
</feature>
<proteinExistence type="predicted"/>
<evidence type="ECO:0000256" key="1">
    <source>
        <dbReference type="SAM" id="MobiDB-lite"/>
    </source>
</evidence>
<comment type="caution">
    <text evidence="2">The sequence shown here is derived from an EMBL/GenBank/DDBJ whole genome shotgun (WGS) entry which is preliminary data.</text>
</comment>
<reference evidence="2 3" key="1">
    <citation type="journal article" name="Sci. Rep.">
        <title>Telomere-to-telomere assembled and centromere annotated genomes of the two main subspecies of the button mushroom Agaricus bisporus reveal especially polymorphic chromosome ends.</title>
        <authorList>
            <person name="Sonnenberg A.S.M."/>
            <person name="Sedaghat-Telgerd N."/>
            <person name="Lavrijssen B."/>
            <person name="Ohm R.A."/>
            <person name="Hendrickx P.M."/>
            <person name="Scholtmeijer K."/>
            <person name="Baars J.J.P."/>
            <person name="van Peer A."/>
        </authorList>
    </citation>
    <scope>NUCLEOTIDE SEQUENCE [LARGE SCALE GENOMIC DNA]</scope>
    <source>
        <strain evidence="2 3">H119_p4</strain>
    </source>
</reference>
<dbReference type="Proteomes" id="UP000629468">
    <property type="component" value="Unassembled WGS sequence"/>
</dbReference>
<feature type="compositionally biased region" description="Pro residues" evidence="1">
    <location>
        <begin position="12"/>
        <end position="25"/>
    </location>
</feature>
<name>A0A8H7F4X6_AGABI</name>
<organism evidence="2 3">
    <name type="scientific">Agaricus bisporus var. burnettii</name>
    <dbReference type="NCBI Taxonomy" id="192524"/>
    <lineage>
        <taxon>Eukaryota</taxon>
        <taxon>Fungi</taxon>
        <taxon>Dikarya</taxon>
        <taxon>Basidiomycota</taxon>
        <taxon>Agaricomycotina</taxon>
        <taxon>Agaricomycetes</taxon>
        <taxon>Agaricomycetidae</taxon>
        <taxon>Agaricales</taxon>
        <taxon>Agaricineae</taxon>
        <taxon>Agaricaceae</taxon>
        <taxon>Agaricus</taxon>
    </lineage>
</organism>
<sequence length="209" mass="23130">MRTSLLSRSHPPRPPSLPRPSPPNHRPARQAQQVRTTTLQQARPRCLQHCQLTRLSCLPQLVLSRASPSNISHARALLAKVSSSAPRPSSKRVPKPPTDPVKLAAFQKAQRMKMRHTAVPLDPKDKSLSPPLDQRLHIKVRYGEISKVFWLRKTLITGKALDLICGHFGVGPSDSVPRRLSIDGSDAQLLNDKPLSEQADDGSTLSLLR</sequence>